<dbReference type="InterPro" id="IPR036097">
    <property type="entry name" value="HisK_dim/P_sf"/>
</dbReference>
<dbReference type="RefSeq" id="WP_379034340.1">
    <property type="nucleotide sequence ID" value="NZ_JBHTLN010000002.1"/>
</dbReference>
<dbReference type="SMART" id="SM00387">
    <property type="entry name" value="HATPase_c"/>
    <property type="match status" value="2"/>
</dbReference>
<dbReference type="Gene3D" id="3.40.50.2300">
    <property type="match status" value="1"/>
</dbReference>
<dbReference type="CDD" id="cd00156">
    <property type="entry name" value="REC"/>
    <property type="match status" value="1"/>
</dbReference>
<dbReference type="PRINTS" id="PR00344">
    <property type="entry name" value="BCTRLSENSOR"/>
</dbReference>
<dbReference type="PANTHER" id="PTHR43047">
    <property type="entry name" value="TWO-COMPONENT HISTIDINE PROTEIN KINASE"/>
    <property type="match status" value="1"/>
</dbReference>
<dbReference type="CDD" id="cd16934">
    <property type="entry name" value="HATPase_RsbT-like"/>
    <property type="match status" value="1"/>
</dbReference>
<sequence length="608" mass="67210">MSIRFLALNIETELDVVAARQRARDIAGICGFALQDQARISTAVSELARNVYNYAGKGRIEYSIEGSTVPQLLKIVIEDKGPGIPHIKEVLSGGYQSPTGMGVGVIGAKRLMDRFEITTNSAGTTIILRKFLPSSAPLLTPMMVGSSISNLSELAPNISLSEVQHQNRELLRTLDELNARQKELLLLTQELEDTNRGVVALYAELDEKASHLRRADELKSRFLSNMSHEFRTPLNSIRALAKLLLDKMDGDLTAEQEVQVEFIMKGAVSLSDLVNDLLDIAKIEAGKTEIKPTTFYVSEMLSALRGMLKPLLVSNKLALNFTFPEEDIELFQDEPKLSQILRNFISNALKFTEAGSIDVSVFITKDQCVTFSVKDTGLGISPEHLEVIFEEFSQIENRLQKDVKGTGLGLPLCKNLATLLKGKVSVESTVGEGSTFSVTVPAQFKVINPVEALNPALVASDNRLPVMIIEDEDYEQLLYERYLADSEFKAIPARSLREANALWGQVKPVAVLLDILLKGEDSWRWLAELKQDNQRQHVPVIVASSVEDERKGLALGADAYYHKPLLKADLLSSLRELLHVQQDDSLEALVNTKKSNIDAAMHASDTSK</sequence>
<dbReference type="InterPro" id="IPR001789">
    <property type="entry name" value="Sig_transdc_resp-reg_receiver"/>
</dbReference>
<feature type="coiled-coil region" evidence="7">
    <location>
        <begin position="160"/>
        <end position="194"/>
    </location>
</feature>
<evidence type="ECO:0000256" key="6">
    <source>
        <dbReference type="PROSITE-ProRule" id="PRU00169"/>
    </source>
</evidence>
<keyword evidence="10" id="KW-0547">Nucleotide-binding</keyword>
<keyword evidence="11" id="KW-1185">Reference proteome</keyword>
<dbReference type="InterPro" id="IPR036890">
    <property type="entry name" value="HATPase_C_sf"/>
</dbReference>
<organism evidence="10 11">
    <name type="scientific">Methylophilus flavus</name>
    <dbReference type="NCBI Taxonomy" id="640084"/>
    <lineage>
        <taxon>Bacteria</taxon>
        <taxon>Pseudomonadati</taxon>
        <taxon>Pseudomonadota</taxon>
        <taxon>Betaproteobacteria</taxon>
        <taxon>Nitrosomonadales</taxon>
        <taxon>Methylophilaceae</taxon>
        <taxon>Methylophilus</taxon>
    </lineage>
</organism>
<evidence type="ECO:0000256" key="3">
    <source>
        <dbReference type="ARBA" id="ARBA00022553"/>
    </source>
</evidence>
<feature type="modified residue" description="4-aspartylphosphate" evidence="6">
    <location>
        <position position="514"/>
    </location>
</feature>
<dbReference type="SMART" id="SM00448">
    <property type="entry name" value="REC"/>
    <property type="match status" value="1"/>
</dbReference>
<evidence type="ECO:0000256" key="1">
    <source>
        <dbReference type="ARBA" id="ARBA00000085"/>
    </source>
</evidence>
<dbReference type="EC" id="2.7.13.3" evidence="2"/>
<evidence type="ECO:0000259" key="9">
    <source>
        <dbReference type="PROSITE" id="PS50110"/>
    </source>
</evidence>
<evidence type="ECO:0000256" key="4">
    <source>
        <dbReference type="ARBA" id="ARBA00022679"/>
    </source>
</evidence>
<evidence type="ECO:0000256" key="7">
    <source>
        <dbReference type="SAM" id="Coils"/>
    </source>
</evidence>
<name>A0ABW3P9U3_9PROT</name>
<dbReference type="Proteomes" id="UP001597206">
    <property type="component" value="Unassembled WGS sequence"/>
</dbReference>
<dbReference type="CDD" id="cd16922">
    <property type="entry name" value="HATPase_EvgS-ArcB-TorS-like"/>
    <property type="match status" value="1"/>
</dbReference>
<keyword evidence="7" id="KW-0175">Coiled coil</keyword>
<evidence type="ECO:0000313" key="10">
    <source>
        <dbReference type="EMBL" id="MFD1123024.1"/>
    </source>
</evidence>
<dbReference type="Pfam" id="PF00512">
    <property type="entry name" value="HisKA"/>
    <property type="match status" value="1"/>
</dbReference>
<accession>A0ABW3P9U3</accession>
<dbReference type="SMART" id="SM00388">
    <property type="entry name" value="HisKA"/>
    <property type="match status" value="1"/>
</dbReference>
<dbReference type="SUPFAM" id="SSF52172">
    <property type="entry name" value="CheY-like"/>
    <property type="match status" value="1"/>
</dbReference>
<dbReference type="InterPro" id="IPR003661">
    <property type="entry name" value="HisK_dim/P_dom"/>
</dbReference>
<dbReference type="Pfam" id="PF02518">
    <property type="entry name" value="HATPase_c"/>
    <property type="match status" value="1"/>
</dbReference>
<dbReference type="InterPro" id="IPR003594">
    <property type="entry name" value="HATPase_dom"/>
</dbReference>
<feature type="domain" description="Response regulatory" evidence="9">
    <location>
        <begin position="465"/>
        <end position="578"/>
    </location>
</feature>
<dbReference type="EMBL" id="JBHTLN010000002">
    <property type="protein sequence ID" value="MFD1123024.1"/>
    <property type="molecule type" value="Genomic_DNA"/>
</dbReference>
<dbReference type="SUPFAM" id="SSF47384">
    <property type="entry name" value="Homodimeric domain of signal transducing histidine kinase"/>
    <property type="match status" value="1"/>
</dbReference>
<evidence type="ECO:0000259" key="8">
    <source>
        <dbReference type="PROSITE" id="PS50109"/>
    </source>
</evidence>
<keyword evidence="4" id="KW-0808">Transferase</keyword>
<feature type="domain" description="Histidine kinase" evidence="8">
    <location>
        <begin position="225"/>
        <end position="444"/>
    </location>
</feature>
<comment type="catalytic activity">
    <reaction evidence="1">
        <text>ATP + protein L-histidine = ADP + protein N-phospho-L-histidine.</text>
        <dbReference type="EC" id="2.7.13.3"/>
    </reaction>
</comment>
<dbReference type="InterPro" id="IPR004358">
    <property type="entry name" value="Sig_transdc_His_kin-like_C"/>
</dbReference>
<dbReference type="Pfam" id="PF13581">
    <property type="entry name" value="HATPase_c_2"/>
    <property type="match status" value="1"/>
</dbReference>
<dbReference type="Gene3D" id="3.30.565.10">
    <property type="entry name" value="Histidine kinase-like ATPase, C-terminal domain"/>
    <property type="match status" value="2"/>
</dbReference>
<dbReference type="Pfam" id="PF00072">
    <property type="entry name" value="Response_reg"/>
    <property type="match status" value="1"/>
</dbReference>
<evidence type="ECO:0000256" key="5">
    <source>
        <dbReference type="ARBA" id="ARBA00022777"/>
    </source>
</evidence>
<dbReference type="Gene3D" id="1.10.287.130">
    <property type="match status" value="1"/>
</dbReference>
<evidence type="ECO:0000313" key="11">
    <source>
        <dbReference type="Proteomes" id="UP001597206"/>
    </source>
</evidence>
<keyword evidence="10" id="KW-0067">ATP-binding</keyword>
<dbReference type="SUPFAM" id="SSF55874">
    <property type="entry name" value="ATPase domain of HSP90 chaperone/DNA topoisomerase II/histidine kinase"/>
    <property type="match status" value="2"/>
</dbReference>
<dbReference type="InterPro" id="IPR011006">
    <property type="entry name" value="CheY-like_superfamily"/>
</dbReference>
<dbReference type="PROSITE" id="PS50109">
    <property type="entry name" value="HIS_KIN"/>
    <property type="match status" value="1"/>
</dbReference>
<evidence type="ECO:0000256" key="2">
    <source>
        <dbReference type="ARBA" id="ARBA00012438"/>
    </source>
</evidence>
<proteinExistence type="predicted"/>
<keyword evidence="5" id="KW-0418">Kinase</keyword>
<reference evidence="11" key="1">
    <citation type="journal article" date="2019" name="Int. J. Syst. Evol. Microbiol.">
        <title>The Global Catalogue of Microorganisms (GCM) 10K type strain sequencing project: providing services to taxonomists for standard genome sequencing and annotation.</title>
        <authorList>
            <consortium name="The Broad Institute Genomics Platform"/>
            <consortium name="The Broad Institute Genome Sequencing Center for Infectious Disease"/>
            <person name="Wu L."/>
            <person name="Ma J."/>
        </authorList>
    </citation>
    <scope>NUCLEOTIDE SEQUENCE [LARGE SCALE GENOMIC DNA]</scope>
    <source>
        <strain evidence="11">CCUG 58411</strain>
    </source>
</reference>
<dbReference type="CDD" id="cd00082">
    <property type="entry name" value="HisKA"/>
    <property type="match status" value="1"/>
</dbReference>
<dbReference type="GO" id="GO:0005524">
    <property type="term" value="F:ATP binding"/>
    <property type="evidence" value="ECO:0007669"/>
    <property type="project" value="UniProtKB-KW"/>
</dbReference>
<comment type="caution">
    <text evidence="10">The sequence shown here is derived from an EMBL/GenBank/DDBJ whole genome shotgun (WGS) entry which is preliminary data.</text>
</comment>
<dbReference type="InterPro" id="IPR005467">
    <property type="entry name" value="His_kinase_dom"/>
</dbReference>
<keyword evidence="3 6" id="KW-0597">Phosphoprotein</keyword>
<protein>
    <recommendedName>
        <fullName evidence="2">histidine kinase</fullName>
        <ecNumber evidence="2">2.7.13.3</ecNumber>
    </recommendedName>
</protein>
<dbReference type="PROSITE" id="PS50110">
    <property type="entry name" value="RESPONSE_REGULATORY"/>
    <property type="match status" value="1"/>
</dbReference>
<gene>
    <name evidence="10" type="ORF">ACFQ2T_10950</name>
</gene>